<protein>
    <submittedName>
        <fullName evidence="2">NAD(P)-dependent dehydrogenase (Short-subunit alcohol dehydrogenase family)</fullName>
    </submittedName>
</protein>
<proteinExistence type="inferred from homology"/>
<dbReference type="Proteomes" id="UP000552700">
    <property type="component" value="Unassembled WGS sequence"/>
</dbReference>
<dbReference type="Pfam" id="PF13561">
    <property type="entry name" value="adh_short_C2"/>
    <property type="match status" value="1"/>
</dbReference>
<gene>
    <name evidence="2" type="ORF">FHS92_003082</name>
</gene>
<dbReference type="PRINTS" id="PR00081">
    <property type="entry name" value="GDHRDH"/>
</dbReference>
<evidence type="ECO:0000313" key="2">
    <source>
        <dbReference type="EMBL" id="MBB6125321.1"/>
    </source>
</evidence>
<dbReference type="InterPro" id="IPR002347">
    <property type="entry name" value="SDR_fam"/>
</dbReference>
<evidence type="ECO:0000256" key="1">
    <source>
        <dbReference type="ARBA" id="ARBA00006484"/>
    </source>
</evidence>
<dbReference type="PRINTS" id="PR00080">
    <property type="entry name" value="SDRFAMILY"/>
</dbReference>
<comment type="similarity">
    <text evidence="1">Belongs to the short-chain dehydrogenases/reductases (SDR) family.</text>
</comment>
<dbReference type="SUPFAM" id="SSF51735">
    <property type="entry name" value="NAD(P)-binding Rossmann-fold domains"/>
    <property type="match status" value="1"/>
</dbReference>
<keyword evidence="3" id="KW-1185">Reference proteome</keyword>
<organism evidence="2 3">
    <name type="scientific">Sphingobium subterraneum</name>
    <dbReference type="NCBI Taxonomy" id="627688"/>
    <lineage>
        <taxon>Bacteria</taxon>
        <taxon>Pseudomonadati</taxon>
        <taxon>Pseudomonadota</taxon>
        <taxon>Alphaproteobacteria</taxon>
        <taxon>Sphingomonadales</taxon>
        <taxon>Sphingomonadaceae</taxon>
        <taxon>Sphingobium</taxon>
    </lineage>
</organism>
<dbReference type="GO" id="GO:0016616">
    <property type="term" value="F:oxidoreductase activity, acting on the CH-OH group of donors, NAD or NADP as acceptor"/>
    <property type="evidence" value="ECO:0007669"/>
    <property type="project" value="TreeGrafter"/>
</dbReference>
<dbReference type="InterPro" id="IPR036291">
    <property type="entry name" value="NAD(P)-bd_dom_sf"/>
</dbReference>
<comment type="caution">
    <text evidence="2">The sequence shown here is derived from an EMBL/GenBank/DDBJ whole genome shotgun (WGS) entry which is preliminary data.</text>
</comment>
<reference evidence="2 3" key="1">
    <citation type="submission" date="2020-08" db="EMBL/GenBank/DDBJ databases">
        <title>Genomic Encyclopedia of Type Strains, Phase IV (KMG-IV): sequencing the most valuable type-strain genomes for metagenomic binning, comparative biology and taxonomic classification.</title>
        <authorList>
            <person name="Goeker M."/>
        </authorList>
    </citation>
    <scope>NUCLEOTIDE SEQUENCE [LARGE SCALE GENOMIC DNA]</scope>
    <source>
        <strain evidence="2 3">DSM 102255</strain>
    </source>
</reference>
<name>A0A841JB20_9SPHN</name>
<dbReference type="Gene3D" id="3.40.50.720">
    <property type="entry name" value="NAD(P)-binding Rossmann-like Domain"/>
    <property type="match status" value="1"/>
</dbReference>
<evidence type="ECO:0000313" key="3">
    <source>
        <dbReference type="Proteomes" id="UP000552700"/>
    </source>
</evidence>
<dbReference type="AlphaFoldDB" id="A0A841JB20"/>
<dbReference type="EMBL" id="JACIJP010000006">
    <property type="protein sequence ID" value="MBB6125321.1"/>
    <property type="molecule type" value="Genomic_DNA"/>
</dbReference>
<accession>A0A841JB20</accession>
<sequence>MGATWSNVAFDYSGATVLVTGGTSGLGSGIAKAYHDAGADVIITGTRSAAAEYPDDLSAYSYHRLDVEDHANIDALATSLPRLDILVNNAGLAFFNLGLDEYDPDVFDRALQVHVSSGFRLAMRCKDKLAQSRLPGGASIIGIGSVTSFMAIEWVPGYGAGKTALLGATRALATRLGRDNIRANVAAIGLSHSRTAASTIENPEYSAATLARTPLGRHGQPIDAAGAVLFLSSAAASWITGQALVVDGGYTIVG</sequence>
<dbReference type="PANTHER" id="PTHR42760">
    <property type="entry name" value="SHORT-CHAIN DEHYDROGENASES/REDUCTASES FAMILY MEMBER"/>
    <property type="match status" value="1"/>
</dbReference>
<dbReference type="PANTHER" id="PTHR42760:SF132">
    <property type="entry name" value="SHORT-CHAIN DEHYDROGENASE_REDUCTASE FAMILY PROTEIN"/>
    <property type="match status" value="1"/>
</dbReference>
<dbReference type="RefSeq" id="WP_184081619.1">
    <property type="nucleotide sequence ID" value="NZ_JACIJP010000006.1"/>
</dbReference>